<dbReference type="GO" id="GO:0004252">
    <property type="term" value="F:serine-type endopeptidase activity"/>
    <property type="evidence" value="ECO:0007669"/>
    <property type="project" value="InterPro"/>
</dbReference>
<gene>
    <name evidence="4" type="ORF">DLJ74_12100</name>
</gene>
<evidence type="ECO:0008006" key="6">
    <source>
        <dbReference type="Google" id="ProtNLM"/>
    </source>
</evidence>
<dbReference type="GO" id="GO:0052689">
    <property type="term" value="F:carboxylic ester hydrolase activity"/>
    <property type="evidence" value="ECO:0007669"/>
    <property type="project" value="TreeGrafter"/>
</dbReference>
<dbReference type="EMBL" id="QGTD01000009">
    <property type="protein sequence ID" value="PWU68166.1"/>
    <property type="molecule type" value="Genomic_DNA"/>
</dbReference>
<dbReference type="Gene3D" id="3.10.450.590">
    <property type="match status" value="1"/>
</dbReference>
<dbReference type="SUPFAM" id="SSF53474">
    <property type="entry name" value="alpha/beta-Hydrolases"/>
    <property type="match status" value="1"/>
</dbReference>
<proteinExistence type="predicted"/>
<feature type="domain" description="DUF3887" evidence="3">
    <location>
        <begin position="88"/>
        <end position="180"/>
    </location>
</feature>
<keyword evidence="5" id="KW-1185">Reference proteome</keyword>
<dbReference type="Gene3D" id="3.40.50.1820">
    <property type="entry name" value="alpha/beta hydrolase"/>
    <property type="match status" value="1"/>
</dbReference>
<dbReference type="Pfam" id="PF13026">
    <property type="entry name" value="DUF3887"/>
    <property type="match status" value="1"/>
</dbReference>
<dbReference type="PROSITE" id="PS00708">
    <property type="entry name" value="PRO_ENDOPEP_SER"/>
    <property type="match status" value="1"/>
</dbReference>
<dbReference type="OrthoDB" id="9809549at2"/>
<dbReference type="InterPro" id="IPR001375">
    <property type="entry name" value="Peptidase_S9_cat"/>
</dbReference>
<dbReference type="InterPro" id="IPR024981">
    <property type="entry name" value="DUF3887"/>
</dbReference>
<feature type="domain" description="Peptidase S9 prolyl oligopeptidase catalytic" evidence="2">
    <location>
        <begin position="289"/>
        <end position="334"/>
    </location>
</feature>
<accession>A0A317KXV7</accession>
<evidence type="ECO:0000313" key="4">
    <source>
        <dbReference type="EMBL" id="PWU68166.1"/>
    </source>
</evidence>
<protein>
    <recommendedName>
        <fullName evidence="6">Hydrolase</fullName>
    </recommendedName>
</protein>
<reference evidence="4 5" key="1">
    <citation type="submission" date="2018-05" db="EMBL/GenBank/DDBJ databases">
        <title>Genomic analysis of Gracilibacillus dipsosauri DD1 reveals novel features of a salt-tolerant amylase.</title>
        <authorList>
            <person name="Deutch C.E."/>
            <person name="Yang S."/>
        </authorList>
    </citation>
    <scope>NUCLEOTIDE SEQUENCE [LARGE SCALE GENOMIC DNA]</scope>
    <source>
        <strain evidence="4 5">DD1</strain>
    </source>
</reference>
<evidence type="ECO:0000256" key="1">
    <source>
        <dbReference type="ARBA" id="ARBA00022801"/>
    </source>
</evidence>
<name>A0A317KXV7_9BACI</name>
<organism evidence="4 5">
    <name type="scientific">Gracilibacillus dipsosauri</name>
    <dbReference type="NCBI Taxonomy" id="178340"/>
    <lineage>
        <taxon>Bacteria</taxon>
        <taxon>Bacillati</taxon>
        <taxon>Bacillota</taxon>
        <taxon>Bacilli</taxon>
        <taxon>Bacillales</taxon>
        <taxon>Bacillaceae</taxon>
        <taxon>Gracilibacillus</taxon>
    </lineage>
</organism>
<dbReference type="Pfam" id="PF00326">
    <property type="entry name" value="Peptidase_S9"/>
    <property type="match status" value="1"/>
</dbReference>
<evidence type="ECO:0000313" key="5">
    <source>
        <dbReference type="Proteomes" id="UP000245624"/>
    </source>
</evidence>
<dbReference type="Proteomes" id="UP000245624">
    <property type="component" value="Unassembled WGS sequence"/>
</dbReference>
<dbReference type="InterPro" id="IPR053145">
    <property type="entry name" value="AB_hydrolase_Est10"/>
</dbReference>
<keyword evidence="1" id="KW-0378">Hydrolase</keyword>
<evidence type="ECO:0000259" key="2">
    <source>
        <dbReference type="Pfam" id="PF00326"/>
    </source>
</evidence>
<evidence type="ECO:0000259" key="3">
    <source>
        <dbReference type="Pfam" id="PF13026"/>
    </source>
</evidence>
<dbReference type="AlphaFoldDB" id="A0A317KXV7"/>
<comment type="caution">
    <text evidence="4">The sequence shown here is derived from an EMBL/GenBank/DDBJ whole genome shotgun (WGS) entry which is preliminary data.</text>
</comment>
<dbReference type="InterPro" id="IPR029058">
    <property type="entry name" value="AB_hydrolase_fold"/>
</dbReference>
<sequence length="504" mass="57281">MGRDSLKHLFQVKLLVTLFVIFLCIPTTVFGQESDTVEHHVKLNGKLNALSGDLLRFTTSTQLEQNNLARKGPIVDKDKHQDRFEQKARHYIRDLEAGKYQHALKSSSRALKKSISEQWLEEYWVTLKQQLQSQAGEFLSIGSVTVKESNRVHTNVEVELLFEKATFPFILRMDRSAKVDDFLLDSFMGPFAEAPLYSKPELFTEKEVVIGKGDFALPGTLSIPKGKGPFPAVVLVQGSGATDKDETVYALKPFRDLAFGLASQGIAVLRYNKRTYEHAIKTTADPNHTVDKETTDDALLATRLLEKEKRIDEERIYILGHSQGGMMVPKMIEEDKRQNIAGAIIMGGPARTIQDVVLDQFEYLLSVGQITEQVYEFYTTQYEMLNDPDFSGENPPEEFQLGQAAFWDSINDIRAAEMAKNQTEPLLIIQGERDYQVLSDVEIPVWKEALRDRENITYQLYPKLNHFFTEGTGEMSKPEEYFIPANIPKYVVNDIVGWVKSEPQ</sequence>
<dbReference type="GO" id="GO:0006508">
    <property type="term" value="P:proteolysis"/>
    <property type="evidence" value="ECO:0007669"/>
    <property type="project" value="InterPro"/>
</dbReference>
<dbReference type="InterPro" id="IPR002471">
    <property type="entry name" value="Pept_S9_AS"/>
</dbReference>
<dbReference type="PANTHER" id="PTHR43265:SF1">
    <property type="entry name" value="ESTERASE ESTD"/>
    <property type="match status" value="1"/>
</dbReference>
<dbReference type="PANTHER" id="PTHR43265">
    <property type="entry name" value="ESTERASE ESTD"/>
    <property type="match status" value="1"/>
</dbReference>